<accession>A0AA88YAA7</accession>
<evidence type="ECO:0000313" key="5">
    <source>
        <dbReference type="Proteomes" id="UP001186944"/>
    </source>
</evidence>
<reference evidence="4" key="1">
    <citation type="submission" date="2019-08" db="EMBL/GenBank/DDBJ databases">
        <title>The improved chromosome-level genome for the pearl oyster Pinctada fucata martensii using PacBio sequencing and Hi-C.</title>
        <authorList>
            <person name="Zheng Z."/>
        </authorList>
    </citation>
    <scope>NUCLEOTIDE SEQUENCE</scope>
    <source>
        <strain evidence="4">ZZ-2019</strain>
        <tissue evidence="4">Adductor muscle</tissue>
    </source>
</reference>
<dbReference type="AlphaFoldDB" id="A0AA88YAA7"/>
<dbReference type="InterPro" id="IPR000863">
    <property type="entry name" value="Sulfotransferase_dom"/>
</dbReference>
<dbReference type="Gene3D" id="3.40.50.300">
    <property type="entry name" value="P-loop containing nucleotide triphosphate hydrolases"/>
    <property type="match status" value="1"/>
</dbReference>
<gene>
    <name evidence="4" type="ORF">FSP39_002106</name>
</gene>
<comment type="caution">
    <text evidence="4">The sequence shown here is derived from an EMBL/GenBank/DDBJ whole genome shotgun (WGS) entry which is preliminary data.</text>
</comment>
<organism evidence="4 5">
    <name type="scientific">Pinctada imbricata</name>
    <name type="common">Atlantic pearl-oyster</name>
    <name type="synonym">Pinctada martensii</name>
    <dbReference type="NCBI Taxonomy" id="66713"/>
    <lineage>
        <taxon>Eukaryota</taxon>
        <taxon>Metazoa</taxon>
        <taxon>Spiralia</taxon>
        <taxon>Lophotrochozoa</taxon>
        <taxon>Mollusca</taxon>
        <taxon>Bivalvia</taxon>
        <taxon>Autobranchia</taxon>
        <taxon>Pteriomorphia</taxon>
        <taxon>Pterioida</taxon>
        <taxon>Pterioidea</taxon>
        <taxon>Pteriidae</taxon>
        <taxon>Pinctada</taxon>
    </lineage>
</organism>
<dbReference type="PANTHER" id="PTHR11783">
    <property type="entry name" value="SULFOTRANSFERASE SULT"/>
    <property type="match status" value="1"/>
</dbReference>
<sequence length="314" mass="36828">MTSVTNEPLKGEKIKFSEDGMDFEYMAVNGIGFPNFPAFLTPESSVKRVEEIRSLDFRPDDIILATYPKCGTHWTNEILNMLVRQQADYHKLPKATFMLELVPNIDLTRNIASPRVLNTHVMYEWLPRQHIENGGKIVHVTRNPKDAYVSYFYHSKKSLEHGPETKDMSWTQFFNSCILQQRDLCYFYVLTIFSNTLYLNLFFLQDPIKEITALGDFLGIKMTDELSKEIAEKCNFENLKKADQEVKEIPKELMAEFMKFRKENAFKGEMPQIYRKGIVGDWKNMFTVAQNEQFDKMFNEEMRDIDLDVVFKIN</sequence>
<comment type="similarity">
    <text evidence="1">Belongs to the sulfotransferase 1 family.</text>
</comment>
<evidence type="ECO:0000313" key="4">
    <source>
        <dbReference type="EMBL" id="KAK3101245.1"/>
    </source>
</evidence>
<dbReference type="InterPro" id="IPR027417">
    <property type="entry name" value="P-loop_NTPase"/>
</dbReference>
<feature type="domain" description="Sulfotransferase" evidence="3">
    <location>
        <begin position="59"/>
        <end position="305"/>
    </location>
</feature>
<name>A0AA88YAA7_PINIB</name>
<evidence type="ECO:0000259" key="3">
    <source>
        <dbReference type="Pfam" id="PF00685"/>
    </source>
</evidence>
<proteinExistence type="inferred from homology"/>
<keyword evidence="2" id="KW-0808">Transferase</keyword>
<dbReference type="GO" id="GO:0008146">
    <property type="term" value="F:sulfotransferase activity"/>
    <property type="evidence" value="ECO:0007669"/>
    <property type="project" value="InterPro"/>
</dbReference>
<dbReference type="Pfam" id="PF00685">
    <property type="entry name" value="Sulfotransfer_1"/>
    <property type="match status" value="1"/>
</dbReference>
<dbReference type="Proteomes" id="UP001186944">
    <property type="component" value="Unassembled WGS sequence"/>
</dbReference>
<evidence type="ECO:0000256" key="2">
    <source>
        <dbReference type="ARBA" id="ARBA00022679"/>
    </source>
</evidence>
<evidence type="ECO:0000256" key="1">
    <source>
        <dbReference type="ARBA" id="ARBA00005771"/>
    </source>
</evidence>
<dbReference type="EMBL" id="VSWD01000005">
    <property type="protein sequence ID" value="KAK3101245.1"/>
    <property type="molecule type" value="Genomic_DNA"/>
</dbReference>
<keyword evidence="5" id="KW-1185">Reference proteome</keyword>
<protein>
    <recommendedName>
        <fullName evidence="3">Sulfotransferase domain-containing protein</fullName>
    </recommendedName>
</protein>
<dbReference type="SUPFAM" id="SSF52540">
    <property type="entry name" value="P-loop containing nucleoside triphosphate hydrolases"/>
    <property type="match status" value="1"/>
</dbReference>